<dbReference type="OrthoDB" id="10438967at2759"/>
<reference evidence="2" key="1">
    <citation type="journal article" date="2014" name="Genome Announc.">
        <title>Draft Genome Sequence of the Yeast Pseudozyma antarctica Type Strain JCM10317, a Producer of the Glycolipid Biosurfactants, Mannosylerythritol Lipids.</title>
        <authorList>
            <person name="Saika A."/>
            <person name="Koike H."/>
            <person name="Hori T."/>
            <person name="Fukuoka T."/>
            <person name="Sato S."/>
            <person name="Habe H."/>
            <person name="Kitamoto D."/>
            <person name="Morita T."/>
        </authorList>
    </citation>
    <scope>NUCLEOTIDE SEQUENCE [LARGE SCALE GENOMIC DNA]</scope>
    <source>
        <strain evidence="2">JCM 10317</strain>
    </source>
</reference>
<evidence type="ECO:0000313" key="2">
    <source>
        <dbReference type="Proteomes" id="UP000053758"/>
    </source>
</evidence>
<dbReference type="AlphaFoldDB" id="A0A081CM87"/>
<dbReference type="EMBL" id="DF830088">
    <property type="protein sequence ID" value="GAK67783.1"/>
    <property type="molecule type" value="Genomic_DNA"/>
</dbReference>
<dbReference type="GeneID" id="26306859"/>
<name>A0A081CM87_PSEA2</name>
<accession>A0A081CM87</accession>
<evidence type="ECO:0000313" key="1">
    <source>
        <dbReference type="EMBL" id="GAK67783.1"/>
    </source>
</evidence>
<dbReference type="HOGENOM" id="CLU_336483_0_0_1"/>
<dbReference type="Proteomes" id="UP000053758">
    <property type="component" value="Unassembled WGS sequence"/>
</dbReference>
<gene>
    <name evidence="1" type="ORF">PAN0_021d6012</name>
</gene>
<sequence>MPFFNGNASSEIWIQSSRICRHVEELKSSVNSSGRPITTIGVAGHRAERFQLGVSKDLFPNGVTILARENMQSGLIRIDLEADIAHTHHVLDPSVDRWYDRQWIVERSAWRFGDIDSLVLAFSPSTIDAGARDHGHILIYRFAAVDEQEWKVFSSHDQLLQRFSHMTLDTAVTEKHERFAPTTPHTPVAKKREEKIEQPSLVIAPPRLTDPKPFCARRQESAAGPTPKLEHQLQAQQGEEQARPATQRLARPASPSASDGHQFAAASIRQPTPKLPQDQVVDVPITEVIRRPETPTPRIAPRKTLAARPVDTQAPSAPSGDQADRAFPRPEAPEQPAPSDEAAAAPSIGDETPMALSIDEEHDQHQPTQPTQPEARADPQKTVAERASEKQAPALSRDQGDDDIPVNATIDRRADEASVVDDTSLAPAVERCTEEAIVVDDTSLAPAAERRTDEAIVVDDVPLAPTVDRRTEEAIVVDDTPLAPAVERRTEEAIDVDDIPFASVEQRTDDVIVVDDTPLVSAVERRTDDVIAVDEVDDDEDQPPVARRRRSASRRMAAARRIDGSSPPPFSSDRGDDDAEYRTSMPEYISPPRTTVNQPLLNLDALFLEEPPRRSGRLLERQRSQLEKAHRKKLKEQERIRRAAPRRPQYPLQAHGLLKALWTRPVQSVMMARTWPMRVANNERVMHKLQDHLGCIDDEEDQERGEHHQENRRALENGVASDLWLHLRQIVGTDDDDDDDEEEEAATATPMGLLTQATPQQRSPERRSPAKAAQKSPQRKSSPSITIARLVLPNYGNISFTKLELQQAWLQTIAEERALETLLDKRRKRWEKVYKTCALHKAYMPFL</sequence>
<dbReference type="RefSeq" id="XP_014653995.1">
    <property type="nucleotide sequence ID" value="XM_014798509.1"/>
</dbReference>
<protein>
    <submittedName>
        <fullName evidence="1">Uncharacterized protein</fullName>
    </submittedName>
</protein>
<proteinExistence type="predicted"/>
<organism evidence="1 2">
    <name type="scientific">Pseudozyma antarctica</name>
    <name type="common">Yeast</name>
    <name type="synonym">Candida antarctica</name>
    <dbReference type="NCBI Taxonomy" id="84753"/>
    <lineage>
        <taxon>Eukaryota</taxon>
        <taxon>Fungi</taxon>
        <taxon>Dikarya</taxon>
        <taxon>Basidiomycota</taxon>
        <taxon>Ustilaginomycotina</taxon>
        <taxon>Ustilaginomycetes</taxon>
        <taxon>Ustilaginales</taxon>
        <taxon>Ustilaginaceae</taxon>
        <taxon>Moesziomyces</taxon>
    </lineage>
</organism>
<keyword evidence="2" id="KW-1185">Reference proteome</keyword>